<reference evidence="1" key="1">
    <citation type="submission" date="2014-09" db="EMBL/GenBank/DDBJ databases">
        <authorList>
            <person name="Magalhaes I.L.F."/>
            <person name="Oliveira U."/>
            <person name="Santos F.R."/>
            <person name="Vidigal T.H.D.A."/>
            <person name="Brescovit A.D."/>
            <person name="Santos A.J."/>
        </authorList>
    </citation>
    <scope>NUCLEOTIDE SEQUENCE</scope>
    <source>
        <tissue evidence="1">Shoot tissue taken approximately 20 cm above the soil surface</tissue>
    </source>
</reference>
<dbReference type="EMBL" id="GBRH01254194">
    <property type="protein sequence ID" value="JAD43701.1"/>
    <property type="molecule type" value="Transcribed_RNA"/>
</dbReference>
<proteinExistence type="predicted"/>
<dbReference type="AlphaFoldDB" id="A0A0A8ZXY4"/>
<reference evidence="1" key="2">
    <citation type="journal article" date="2015" name="Data Brief">
        <title>Shoot transcriptome of the giant reed, Arundo donax.</title>
        <authorList>
            <person name="Barrero R.A."/>
            <person name="Guerrero F.D."/>
            <person name="Moolhuijzen P."/>
            <person name="Goolsby J.A."/>
            <person name="Tidwell J."/>
            <person name="Bellgard S.E."/>
            <person name="Bellgard M.I."/>
        </authorList>
    </citation>
    <scope>NUCLEOTIDE SEQUENCE</scope>
    <source>
        <tissue evidence="1">Shoot tissue taken approximately 20 cm above the soil surface</tissue>
    </source>
</reference>
<accession>A0A0A8ZXY4</accession>
<protein>
    <submittedName>
        <fullName evidence="1">Uncharacterized protein</fullName>
    </submittedName>
</protein>
<evidence type="ECO:0000313" key="1">
    <source>
        <dbReference type="EMBL" id="JAD43701.1"/>
    </source>
</evidence>
<sequence length="40" mass="4813">MCQKGVNLYRAHHSFFSRQNGSQNLAQSNMYTWDRKPKPW</sequence>
<name>A0A0A8ZXY4_ARUDO</name>
<organism evidence="1">
    <name type="scientific">Arundo donax</name>
    <name type="common">Giant reed</name>
    <name type="synonym">Donax arundinaceus</name>
    <dbReference type="NCBI Taxonomy" id="35708"/>
    <lineage>
        <taxon>Eukaryota</taxon>
        <taxon>Viridiplantae</taxon>
        <taxon>Streptophyta</taxon>
        <taxon>Embryophyta</taxon>
        <taxon>Tracheophyta</taxon>
        <taxon>Spermatophyta</taxon>
        <taxon>Magnoliopsida</taxon>
        <taxon>Liliopsida</taxon>
        <taxon>Poales</taxon>
        <taxon>Poaceae</taxon>
        <taxon>PACMAD clade</taxon>
        <taxon>Arundinoideae</taxon>
        <taxon>Arundineae</taxon>
        <taxon>Arundo</taxon>
    </lineage>
</organism>